<evidence type="ECO:0000313" key="1">
    <source>
        <dbReference type="EMBL" id="ABP01068.1"/>
    </source>
</evidence>
<proteinExistence type="predicted"/>
<dbReference type="GeneID" id="5006808"/>
<reference evidence="1 2" key="1">
    <citation type="journal article" date="2007" name="Proc. Natl. Acad. Sci. U.S.A.">
        <title>The tiny eukaryote Ostreococcus provides genomic insights into the paradox of plankton speciation.</title>
        <authorList>
            <person name="Palenik B."/>
            <person name="Grimwood J."/>
            <person name="Aerts A."/>
            <person name="Rouze P."/>
            <person name="Salamov A."/>
            <person name="Putnam N."/>
            <person name="Dupont C."/>
            <person name="Jorgensen R."/>
            <person name="Derelle E."/>
            <person name="Rombauts S."/>
            <person name="Zhou K."/>
            <person name="Otillar R."/>
            <person name="Merchant S.S."/>
            <person name="Podell S."/>
            <person name="Gaasterland T."/>
            <person name="Napoli C."/>
            <person name="Gendler K."/>
            <person name="Manuell A."/>
            <person name="Tai V."/>
            <person name="Vallon O."/>
            <person name="Piganeau G."/>
            <person name="Jancek S."/>
            <person name="Heijde M."/>
            <person name="Jabbari K."/>
            <person name="Bowler C."/>
            <person name="Lohr M."/>
            <person name="Robbens S."/>
            <person name="Werner G."/>
            <person name="Dubchak I."/>
            <person name="Pazour G.J."/>
            <person name="Ren Q."/>
            <person name="Paulsen I."/>
            <person name="Delwiche C."/>
            <person name="Schmutz J."/>
            <person name="Rokhsar D."/>
            <person name="Van de Peer Y."/>
            <person name="Moreau H."/>
            <person name="Grigoriev I.V."/>
        </authorList>
    </citation>
    <scope>NUCLEOTIDE SEQUENCE [LARGE SCALE GENOMIC DNA]</scope>
    <source>
        <strain evidence="1 2">CCE9901</strain>
    </source>
</reference>
<protein>
    <submittedName>
        <fullName evidence="1">Uncharacterized protein</fullName>
    </submittedName>
</protein>
<keyword evidence="2" id="KW-1185">Reference proteome</keyword>
<dbReference type="KEGG" id="olu:OSTLU_29558"/>
<name>A4SBC3_OSTLU</name>
<dbReference type="Proteomes" id="UP000001568">
    <property type="component" value="Chromosome 20"/>
</dbReference>
<dbReference type="Gramene" id="ABP01068">
    <property type="protein sequence ID" value="ABP01068"/>
    <property type="gene ID" value="OSTLU_29558"/>
</dbReference>
<dbReference type="EMBL" id="CP000600">
    <property type="protein sequence ID" value="ABP01068.1"/>
    <property type="molecule type" value="Genomic_DNA"/>
</dbReference>
<dbReference type="HOGENOM" id="CLU_1285145_0_0_1"/>
<sequence>MGCAQSTPTYYHADLLAVLRCDVTSWKGDRARQWFNSPLLTGDPVWNVHHGTTTAPARPRDSDWSKNSPLATEIVDILNGALKAMGGWPRLPICCGAGVEDVRWPPPQMVEAFNKVCKKLNEDKLFNVGLQCRVVSDRVDPLNPVCAFCVLVEKKSDTRDEFDTPKCTSDLNELTTHIAPGVRRHAKEALAWSPPADWMSSCYMRREALPTPYNE</sequence>
<gene>
    <name evidence="1" type="ORF">OSTLU_29558</name>
</gene>
<accession>A4SBC3</accession>
<organism evidence="1 2">
    <name type="scientific">Ostreococcus lucimarinus (strain CCE9901)</name>
    <dbReference type="NCBI Taxonomy" id="436017"/>
    <lineage>
        <taxon>Eukaryota</taxon>
        <taxon>Viridiplantae</taxon>
        <taxon>Chlorophyta</taxon>
        <taxon>Mamiellophyceae</taxon>
        <taxon>Mamiellales</taxon>
        <taxon>Bathycoccaceae</taxon>
        <taxon>Ostreococcus</taxon>
    </lineage>
</organism>
<dbReference type="RefSeq" id="XP_001422751.1">
    <property type="nucleotide sequence ID" value="XM_001422714.1"/>
</dbReference>
<evidence type="ECO:0000313" key="2">
    <source>
        <dbReference type="Proteomes" id="UP000001568"/>
    </source>
</evidence>
<dbReference type="AlphaFoldDB" id="A4SBC3"/>